<dbReference type="HOGENOM" id="CLU_2409617_0_0_6"/>
<dbReference type="Pfam" id="PF18219">
    <property type="entry name" value="SidC_N"/>
    <property type="match status" value="1"/>
</dbReference>
<dbReference type="EMBL" id="FN650140">
    <property type="protein sequence ID" value="CBJ11332.1"/>
    <property type="molecule type" value="Genomic_DNA"/>
</dbReference>
<protein>
    <recommendedName>
        <fullName evidence="1">SidC N-terminal domain-containing protein</fullName>
    </recommendedName>
</protein>
<dbReference type="AlphaFoldDB" id="D3HR10"/>
<dbReference type="RefSeq" id="WP_003632365.1">
    <property type="nucleotide sequence ID" value="NC_013861.1"/>
</dbReference>
<evidence type="ECO:0000259" key="1">
    <source>
        <dbReference type="Pfam" id="PF18219"/>
    </source>
</evidence>
<dbReference type="KEGG" id="llo:LLO_0982"/>
<sequence length="92" mass="10521">MYISSNEPTAPRYIHINPQTNKVHLLVPISYGDEINHADGCDKTTAALQDLFNREALDELDTYQHTLQLDIQLLDEGSEQRIAKEERLIQSI</sequence>
<dbReference type="InterPro" id="IPR041264">
    <property type="entry name" value="SidC_N"/>
</dbReference>
<feature type="domain" description="SidC N-terminal" evidence="1">
    <location>
        <begin position="6"/>
        <end position="90"/>
    </location>
</feature>
<accession>D3HR10</accession>
<evidence type="ECO:0000313" key="3">
    <source>
        <dbReference type="Proteomes" id="UP000001060"/>
    </source>
</evidence>
<gene>
    <name evidence="2" type="ordered locus">LLO_0982</name>
</gene>
<organism evidence="2 3">
    <name type="scientific">Legionella longbeachae serogroup 1 (strain NSW150)</name>
    <dbReference type="NCBI Taxonomy" id="661367"/>
    <lineage>
        <taxon>Bacteria</taxon>
        <taxon>Pseudomonadati</taxon>
        <taxon>Pseudomonadota</taxon>
        <taxon>Gammaproteobacteria</taxon>
        <taxon>Legionellales</taxon>
        <taxon>Legionellaceae</taxon>
        <taxon>Legionella</taxon>
    </lineage>
</organism>
<name>D3HR10_LEGLN</name>
<reference evidence="2 3" key="1">
    <citation type="journal article" date="2010" name="PLoS Genet.">
        <title>Analysis of the Legionella longbeachae genome and transcriptome uncovers unique strategies to cause Legionnaires' disease.</title>
        <authorList>
            <person name="Cazalet C."/>
            <person name="Gomez-Valero L."/>
            <person name="Rusniok C."/>
            <person name="Lomma M."/>
            <person name="Dervins-Ravault D."/>
            <person name="Newton H."/>
            <person name="Sansom F."/>
            <person name="Jarraud S."/>
            <person name="Zidane N."/>
            <person name="Ma L."/>
            <person name="Bouchier C."/>
            <person name="Etienne J."/>
            <person name="Hartland E."/>
            <person name="Buchrieser C."/>
        </authorList>
    </citation>
    <scope>NUCLEOTIDE SEQUENCE [LARGE SCALE GENOMIC DNA]</scope>
    <source>
        <strain evidence="2 3">NSW150</strain>
    </source>
</reference>
<dbReference type="Proteomes" id="UP000001060">
    <property type="component" value="Chromosome"/>
</dbReference>
<evidence type="ECO:0000313" key="2">
    <source>
        <dbReference type="EMBL" id="CBJ11332.1"/>
    </source>
</evidence>
<dbReference type="GeneID" id="40925216"/>
<keyword evidence="3" id="KW-1185">Reference proteome</keyword>
<dbReference type="OrthoDB" id="5653210at2"/>
<proteinExistence type="predicted"/>